<organism evidence="2 3">
    <name type="scientific">Actinokineospora soli</name>
    <dbReference type="NCBI Taxonomy" id="1048753"/>
    <lineage>
        <taxon>Bacteria</taxon>
        <taxon>Bacillati</taxon>
        <taxon>Actinomycetota</taxon>
        <taxon>Actinomycetes</taxon>
        <taxon>Pseudonocardiales</taxon>
        <taxon>Pseudonocardiaceae</taxon>
        <taxon>Actinokineospora</taxon>
    </lineage>
</organism>
<reference evidence="3" key="1">
    <citation type="journal article" date="2019" name="Int. J. Syst. Evol. Microbiol.">
        <title>The Global Catalogue of Microorganisms (GCM) 10K type strain sequencing project: providing services to taxonomists for standard genome sequencing and annotation.</title>
        <authorList>
            <consortium name="The Broad Institute Genomics Platform"/>
            <consortium name="The Broad Institute Genome Sequencing Center for Infectious Disease"/>
            <person name="Wu L."/>
            <person name="Ma J."/>
        </authorList>
    </citation>
    <scope>NUCLEOTIDE SEQUENCE [LARGE SCALE GENOMIC DNA]</scope>
    <source>
        <strain evidence="3">JCM 17695</strain>
    </source>
</reference>
<gene>
    <name evidence="2" type="ORF">ACFQV2_18330</name>
</gene>
<evidence type="ECO:0000313" key="2">
    <source>
        <dbReference type="EMBL" id="MFC7615176.1"/>
    </source>
</evidence>
<dbReference type="Pfam" id="PF03551">
    <property type="entry name" value="PadR"/>
    <property type="match status" value="1"/>
</dbReference>
<proteinExistence type="predicted"/>
<evidence type="ECO:0000313" key="3">
    <source>
        <dbReference type="Proteomes" id="UP001596512"/>
    </source>
</evidence>
<dbReference type="InterPro" id="IPR052509">
    <property type="entry name" value="Metal_resp_DNA-bind_regulator"/>
</dbReference>
<dbReference type="InterPro" id="IPR036390">
    <property type="entry name" value="WH_DNA-bd_sf"/>
</dbReference>
<dbReference type="InterPro" id="IPR005149">
    <property type="entry name" value="Tscrpt_reg_PadR_N"/>
</dbReference>
<comment type="caution">
    <text evidence="2">The sequence shown here is derived from an EMBL/GenBank/DDBJ whole genome shotgun (WGS) entry which is preliminary data.</text>
</comment>
<dbReference type="SUPFAM" id="SSF46785">
    <property type="entry name" value="Winged helix' DNA-binding domain"/>
    <property type="match status" value="1"/>
</dbReference>
<dbReference type="PANTHER" id="PTHR33169:SF14">
    <property type="entry name" value="TRANSCRIPTIONAL REGULATOR RV3488"/>
    <property type="match status" value="1"/>
</dbReference>
<dbReference type="Proteomes" id="UP001596512">
    <property type="component" value="Unassembled WGS sequence"/>
</dbReference>
<dbReference type="InterPro" id="IPR036388">
    <property type="entry name" value="WH-like_DNA-bd_sf"/>
</dbReference>
<keyword evidence="3" id="KW-1185">Reference proteome</keyword>
<protein>
    <submittedName>
        <fullName evidence="2">PadR family transcriptional regulator</fullName>
    </submittedName>
</protein>
<dbReference type="PANTHER" id="PTHR33169">
    <property type="entry name" value="PADR-FAMILY TRANSCRIPTIONAL REGULATOR"/>
    <property type="match status" value="1"/>
</dbReference>
<feature type="domain" description="Transcription regulator PadR N-terminal" evidence="1">
    <location>
        <begin position="16"/>
        <end position="85"/>
    </location>
</feature>
<dbReference type="Gene3D" id="1.10.10.10">
    <property type="entry name" value="Winged helix-like DNA-binding domain superfamily/Winged helix DNA-binding domain"/>
    <property type="match status" value="1"/>
</dbReference>
<name>A0ABW2TP52_9PSEU</name>
<dbReference type="EMBL" id="JBHTEY010000004">
    <property type="protein sequence ID" value="MFC7615176.1"/>
    <property type="molecule type" value="Genomic_DNA"/>
</dbReference>
<evidence type="ECO:0000259" key="1">
    <source>
        <dbReference type="Pfam" id="PF03551"/>
    </source>
</evidence>
<sequence>MNVLRDFHTGALRLRVLHHATETPIHGAWLAQELATRGHPVSPGTLYPLLHRMQEAGLLKSTTAVESGRRLRLYRTTKKGKRLLADCRTVLAALTRELE</sequence>
<accession>A0ABW2TP52</accession>